<name>A0AAV4US72_9ARAC</name>
<accession>A0AAV4US72</accession>
<proteinExistence type="predicted"/>
<protein>
    <submittedName>
        <fullName evidence="1">Uncharacterized protein</fullName>
    </submittedName>
</protein>
<sequence length="98" mass="10649">MRGQLWVRRDWEGEGGEEFRLKEGGGRVPSKRPQIVRQISSVPGIFVDKQSPITGKAITEGARGAKPLGVGLCTVQGVPHLAILSTFYSKSFVLSRGK</sequence>
<dbReference type="EMBL" id="BPLQ01011814">
    <property type="protein sequence ID" value="GIY60569.1"/>
    <property type="molecule type" value="Genomic_DNA"/>
</dbReference>
<evidence type="ECO:0000313" key="2">
    <source>
        <dbReference type="Proteomes" id="UP001054837"/>
    </source>
</evidence>
<comment type="caution">
    <text evidence="1">The sequence shown here is derived from an EMBL/GenBank/DDBJ whole genome shotgun (WGS) entry which is preliminary data.</text>
</comment>
<dbReference type="AlphaFoldDB" id="A0AAV4US72"/>
<organism evidence="1 2">
    <name type="scientific">Caerostris darwini</name>
    <dbReference type="NCBI Taxonomy" id="1538125"/>
    <lineage>
        <taxon>Eukaryota</taxon>
        <taxon>Metazoa</taxon>
        <taxon>Ecdysozoa</taxon>
        <taxon>Arthropoda</taxon>
        <taxon>Chelicerata</taxon>
        <taxon>Arachnida</taxon>
        <taxon>Araneae</taxon>
        <taxon>Araneomorphae</taxon>
        <taxon>Entelegynae</taxon>
        <taxon>Araneoidea</taxon>
        <taxon>Araneidae</taxon>
        <taxon>Caerostris</taxon>
    </lineage>
</organism>
<gene>
    <name evidence="1" type="ORF">CDAR_396401</name>
</gene>
<keyword evidence="2" id="KW-1185">Reference proteome</keyword>
<dbReference type="Proteomes" id="UP001054837">
    <property type="component" value="Unassembled WGS sequence"/>
</dbReference>
<evidence type="ECO:0000313" key="1">
    <source>
        <dbReference type="EMBL" id="GIY60569.1"/>
    </source>
</evidence>
<reference evidence="1 2" key="1">
    <citation type="submission" date="2021-06" db="EMBL/GenBank/DDBJ databases">
        <title>Caerostris darwini draft genome.</title>
        <authorList>
            <person name="Kono N."/>
            <person name="Arakawa K."/>
        </authorList>
    </citation>
    <scope>NUCLEOTIDE SEQUENCE [LARGE SCALE GENOMIC DNA]</scope>
</reference>